<name>A0A1F6EHZ5_9BACT</name>
<dbReference type="InterPro" id="IPR051803">
    <property type="entry name" value="TA_system_RelE-like_toxin"/>
</dbReference>
<protein>
    <recommendedName>
        <fullName evidence="5">Plasmid stabilization protein</fullName>
    </recommendedName>
</protein>
<evidence type="ECO:0000313" key="4">
    <source>
        <dbReference type="Proteomes" id="UP000177306"/>
    </source>
</evidence>
<reference evidence="3 4" key="1">
    <citation type="journal article" date="2016" name="Nat. Commun.">
        <title>Thousands of microbial genomes shed light on interconnected biogeochemical processes in an aquifer system.</title>
        <authorList>
            <person name="Anantharaman K."/>
            <person name="Brown C.T."/>
            <person name="Hug L.A."/>
            <person name="Sharon I."/>
            <person name="Castelle C.J."/>
            <person name="Probst A.J."/>
            <person name="Thomas B.C."/>
            <person name="Singh A."/>
            <person name="Wilkins M.J."/>
            <person name="Karaoz U."/>
            <person name="Brodie E.L."/>
            <person name="Williams K.H."/>
            <person name="Hubbard S.S."/>
            <person name="Banfield J.F."/>
        </authorList>
    </citation>
    <scope>NUCLEOTIDE SEQUENCE [LARGE SCALE GENOMIC DNA]</scope>
</reference>
<dbReference type="InterPro" id="IPR035093">
    <property type="entry name" value="RelE/ParE_toxin_dom_sf"/>
</dbReference>
<comment type="similarity">
    <text evidence="1">Belongs to the RelE toxin family.</text>
</comment>
<dbReference type="PANTHER" id="PTHR33755">
    <property type="entry name" value="TOXIN PARE1-RELATED"/>
    <property type="match status" value="1"/>
</dbReference>
<comment type="caution">
    <text evidence="3">The sequence shown here is derived from an EMBL/GenBank/DDBJ whole genome shotgun (WGS) entry which is preliminary data.</text>
</comment>
<dbReference type="Gene3D" id="3.30.2310.20">
    <property type="entry name" value="RelE-like"/>
    <property type="match status" value="1"/>
</dbReference>
<gene>
    <name evidence="3" type="ORF">A3A38_02435</name>
</gene>
<dbReference type="Proteomes" id="UP000177306">
    <property type="component" value="Unassembled WGS sequence"/>
</dbReference>
<organism evidence="3 4">
    <name type="scientific">Candidatus Kaiserbacteria bacterium RIFCSPLOWO2_01_FULL_53_17</name>
    <dbReference type="NCBI Taxonomy" id="1798511"/>
    <lineage>
        <taxon>Bacteria</taxon>
        <taxon>Candidatus Kaiseribacteriota</taxon>
    </lineage>
</organism>
<proteinExistence type="inferred from homology"/>
<accession>A0A1F6EHZ5</accession>
<evidence type="ECO:0000256" key="2">
    <source>
        <dbReference type="ARBA" id="ARBA00022649"/>
    </source>
</evidence>
<evidence type="ECO:0008006" key="5">
    <source>
        <dbReference type="Google" id="ProtNLM"/>
    </source>
</evidence>
<dbReference type="EMBL" id="MFLY01000005">
    <property type="protein sequence ID" value="OGG73227.1"/>
    <property type="molecule type" value="Genomic_DNA"/>
</dbReference>
<dbReference type="AlphaFoldDB" id="A0A1F6EHZ5"/>
<evidence type="ECO:0000256" key="1">
    <source>
        <dbReference type="ARBA" id="ARBA00006226"/>
    </source>
</evidence>
<sequence length="105" mass="11984">MPSGKNKEVVWSPASQNDLHDIGDYAVTTHSAQKAEEFLILIHTKAEGLIELPLLWRVREDMGDIRLLPVAPYFICYRVHEGTIEIVRIIHEKRDIAALLSRPKV</sequence>
<keyword evidence="2" id="KW-1277">Toxin-antitoxin system</keyword>
<dbReference type="Pfam" id="PF05016">
    <property type="entry name" value="ParE_toxin"/>
    <property type="match status" value="1"/>
</dbReference>
<evidence type="ECO:0000313" key="3">
    <source>
        <dbReference type="EMBL" id="OGG73227.1"/>
    </source>
</evidence>
<dbReference type="InterPro" id="IPR007712">
    <property type="entry name" value="RelE/ParE_toxin"/>
</dbReference>